<dbReference type="EMBL" id="AHNR02000033">
    <property type="protein sequence ID" value="EKR55214.1"/>
    <property type="molecule type" value="Genomic_DNA"/>
</dbReference>
<sequence>MKKESPLSEFRILRELSYAFLYYFLGLQYSILGNPKKEYSIQKSIWSDVMGEVRKRFFGELLLRPTYYPRKLEIKPDPFTDFSTYSKRKDKLEFPEGVVRREDLETKDQEIFDFLAQDWNRIYLELRDKASILGYIAEVLLEKGEYEDDLKKMTLPEFSNASKKYNLPGLEDIDALKETLHLTDEQTYGLLYSKAKGAEWLAIYDHNGERKGKAYELVTQMYREQIAECLARNATQEEIQSLMLSPDDTEIKEALGLFEENISEEERSKREKEYEELVTNHLNRDMTRFAYTELSINFNNGKLLYLINEKNTPSYVRFGGGNY</sequence>
<protein>
    <submittedName>
        <fullName evidence="1">Uncharacterized protein</fullName>
    </submittedName>
</protein>
<dbReference type="AlphaFoldDB" id="A0A0E2D5A0"/>
<organism evidence="1 2">
    <name type="scientific">Leptospira interrogans str. UI 12758</name>
    <dbReference type="NCBI Taxonomy" id="1049938"/>
    <lineage>
        <taxon>Bacteria</taxon>
        <taxon>Pseudomonadati</taxon>
        <taxon>Spirochaetota</taxon>
        <taxon>Spirochaetia</taxon>
        <taxon>Leptospirales</taxon>
        <taxon>Leptospiraceae</taxon>
        <taxon>Leptospira</taxon>
    </lineage>
</organism>
<proteinExistence type="predicted"/>
<evidence type="ECO:0000313" key="1">
    <source>
        <dbReference type="EMBL" id="EKR55214.1"/>
    </source>
</evidence>
<comment type="caution">
    <text evidence="1">The sequence shown here is derived from an EMBL/GenBank/DDBJ whole genome shotgun (WGS) entry which is preliminary data.</text>
</comment>
<reference evidence="1 2" key="1">
    <citation type="submission" date="2012-10" db="EMBL/GenBank/DDBJ databases">
        <authorList>
            <person name="Harkins D.M."/>
            <person name="Durkin A.S."/>
            <person name="Brinkac L.M."/>
            <person name="Haft D.H."/>
            <person name="Selengut J.D."/>
            <person name="Sanka R."/>
            <person name="DePew J."/>
            <person name="Purushe J."/>
            <person name="Chanthongthip A."/>
            <person name="Lattana O."/>
            <person name="Phetsouvanh R."/>
            <person name="Newton P.N."/>
            <person name="Vinetz J.M."/>
            <person name="Sutton G.G."/>
            <person name="Nierman W.C."/>
            <person name="Fouts D.E."/>
        </authorList>
    </citation>
    <scope>NUCLEOTIDE SEQUENCE [LARGE SCALE GENOMIC DNA]</scope>
    <source>
        <strain evidence="1 2">UI 12758</strain>
    </source>
</reference>
<dbReference type="RefSeq" id="WP_000712289.1">
    <property type="nucleotide sequence ID" value="NZ_AHNR02000033.1"/>
</dbReference>
<name>A0A0E2D5A0_LEPIR</name>
<gene>
    <name evidence="1" type="ORF">LEP1GSC105_0062</name>
</gene>
<dbReference type="Proteomes" id="UP000001340">
    <property type="component" value="Unassembled WGS sequence"/>
</dbReference>
<accession>A0A0E2D5A0</accession>
<evidence type="ECO:0000313" key="2">
    <source>
        <dbReference type="Proteomes" id="UP000001340"/>
    </source>
</evidence>